<dbReference type="InterPro" id="IPR051648">
    <property type="entry name" value="CWI-Assembly_Regulator"/>
</dbReference>
<keyword evidence="8" id="KW-0325">Glycoprotein</keyword>
<dbReference type="SUPFAM" id="SSF52058">
    <property type="entry name" value="L domain-like"/>
    <property type="match status" value="2"/>
</dbReference>
<reference evidence="12 14" key="2">
    <citation type="submission" date="2018-07" db="EMBL/GenBank/DDBJ databases">
        <title>Draft Genome Assemblies for Five Robust Yarrowia lipolytica Strains Exhibiting High Lipid Production and Pentose Sugar Utilization and Sugar Alcohol Secretion from Undetoxified Lignocellulosic Biomass Hydrolysates.</title>
        <authorList>
            <consortium name="DOE Joint Genome Institute"/>
            <person name="Walker C."/>
            <person name="Ryu S."/>
            <person name="Na H."/>
            <person name="Zane M."/>
            <person name="LaButti K."/>
            <person name="Lipzen A."/>
            <person name="Haridas S."/>
            <person name="Barry K."/>
            <person name="Grigoriev I.V."/>
            <person name="Quarterman J."/>
            <person name="Slininger P."/>
            <person name="Dien B."/>
            <person name="Trinh C.T."/>
        </authorList>
    </citation>
    <scope>NUCLEOTIDE SEQUENCE [LARGE SCALE GENOMIC DNA]</scope>
    <source>
        <strain evidence="12 14">YB392</strain>
    </source>
</reference>
<dbReference type="VEuPathDB" id="FungiDB:YALI1_D09566g"/>
<sequence>MQFSHALLAALVALASAQSSATTSASSSQQSGCSQDIKVQSQSDLDKIAGCKKLDGSIEITGEAGVLSIDGIEEITGSLKANNLSTLNSLTAPKLTSVGKDLDLQVLNGLSTLSFPALQAVGNLKWITLPNLDVMQLNQGVNNATSVVISDTSIKELMGINVVDVGEVNINNNRYLKQIALGLQHVTESLQISDNAPGLEAQFDSLQWAANISFRGVSKADMPNLTYVNNSIGYVNNTIKNISLPQLTKVGGGIFFVSNSELTDLKVPELEEIGGGLQVANNTKLRKVDGFPKVKSVAGAIEMLGNFSEATLPKLNQVKGGVDVESNDSGFNCSSWNDAHSNGDIQGDSYQCSAKESQTSVALSATSGSGSASSSATGSAGSSGSAGTSAGSSAQASGSSAKKDGDKKNSANTLRGAEIVAGFGAGAAILIHLL</sequence>
<protein>
    <recommendedName>
        <fullName evidence="15">Cell wall protein ECM33</fullName>
    </recommendedName>
</protein>
<dbReference type="GO" id="GO:0005886">
    <property type="term" value="C:plasma membrane"/>
    <property type="evidence" value="ECO:0007669"/>
    <property type="project" value="UniProtKB-SubCell"/>
</dbReference>
<reference evidence="11 13" key="1">
    <citation type="journal article" date="2016" name="PLoS ONE">
        <title>Sequence Assembly of Yarrowia lipolytica Strain W29/CLIB89 Shows Transposable Element Diversity.</title>
        <authorList>
            <person name="Magnan C."/>
            <person name="Yu J."/>
            <person name="Chang I."/>
            <person name="Jahn E."/>
            <person name="Kanomata Y."/>
            <person name="Wu J."/>
            <person name="Zeller M."/>
            <person name="Oakes M."/>
            <person name="Baldi P."/>
            <person name="Sandmeyer S."/>
        </authorList>
    </citation>
    <scope>NUCLEOTIDE SEQUENCE [LARGE SCALE GENOMIC DNA]</scope>
    <source>
        <strain evidence="11">CLIB89</strain>
        <strain evidence="13">CLIB89(W29)</strain>
    </source>
</reference>
<evidence type="ECO:0000313" key="12">
    <source>
        <dbReference type="EMBL" id="RDW26408.1"/>
    </source>
</evidence>
<comment type="similarity">
    <text evidence="3">Belongs to the SPS2 family.</text>
</comment>
<evidence type="ECO:0000256" key="4">
    <source>
        <dbReference type="ARBA" id="ARBA00022512"/>
    </source>
</evidence>
<dbReference type="VEuPathDB" id="FungiDB:YALI0_D07480g"/>
<evidence type="ECO:0000256" key="9">
    <source>
        <dbReference type="SAM" id="MobiDB-lite"/>
    </source>
</evidence>
<dbReference type="GeneID" id="2910896"/>
<comment type="subcellular location">
    <subcellularLocation>
        <location evidence="2">Cell membrane</location>
        <topology evidence="2">Lipid-anchor</topology>
        <topology evidence="2">GPI-anchor</topology>
    </subcellularLocation>
    <subcellularLocation>
        <location evidence="1">Secreted</location>
        <location evidence="1">Cell wall</location>
    </subcellularLocation>
</comment>
<dbReference type="Proteomes" id="UP000182444">
    <property type="component" value="Chromosome 1D"/>
</dbReference>
<feature type="signal peptide" evidence="10">
    <location>
        <begin position="1"/>
        <end position="17"/>
    </location>
</feature>
<dbReference type="KEGG" id="yli:2910896"/>
<dbReference type="Proteomes" id="UP000256601">
    <property type="component" value="Unassembled WGS sequence"/>
</dbReference>
<evidence type="ECO:0000313" key="14">
    <source>
        <dbReference type="Proteomes" id="UP000256601"/>
    </source>
</evidence>
<evidence type="ECO:0000313" key="11">
    <source>
        <dbReference type="EMBL" id="AOW03731.1"/>
    </source>
</evidence>
<dbReference type="GO" id="GO:0009277">
    <property type="term" value="C:fungal-type cell wall"/>
    <property type="evidence" value="ECO:0007669"/>
    <property type="project" value="TreeGrafter"/>
</dbReference>
<dbReference type="GO" id="GO:0009986">
    <property type="term" value="C:cell surface"/>
    <property type="evidence" value="ECO:0007669"/>
    <property type="project" value="TreeGrafter"/>
</dbReference>
<evidence type="ECO:0008006" key="15">
    <source>
        <dbReference type="Google" id="ProtNLM"/>
    </source>
</evidence>
<feature type="chain" id="PRO_5036017818" description="Cell wall protein ECM33" evidence="10">
    <location>
        <begin position="18"/>
        <end position="434"/>
    </location>
</feature>
<proteinExistence type="inferred from homology"/>
<dbReference type="PANTHER" id="PTHR31018:SF3">
    <property type="entry name" value="RECEPTOR PROTEIN-TYROSINE KINASE"/>
    <property type="match status" value="1"/>
</dbReference>
<dbReference type="GO" id="GO:0031505">
    <property type="term" value="P:fungal-type cell wall organization"/>
    <property type="evidence" value="ECO:0007669"/>
    <property type="project" value="TreeGrafter"/>
</dbReference>
<organism evidence="11 13">
    <name type="scientific">Yarrowia lipolytica</name>
    <name type="common">Candida lipolytica</name>
    <dbReference type="NCBI Taxonomy" id="4952"/>
    <lineage>
        <taxon>Eukaryota</taxon>
        <taxon>Fungi</taxon>
        <taxon>Dikarya</taxon>
        <taxon>Ascomycota</taxon>
        <taxon>Saccharomycotina</taxon>
        <taxon>Dipodascomycetes</taxon>
        <taxon>Dipodascales</taxon>
        <taxon>Dipodascales incertae sedis</taxon>
        <taxon>Yarrowia</taxon>
    </lineage>
</organism>
<gene>
    <name evidence="12" type="ORF">B0I71DRAFT_130910</name>
    <name evidence="11" type="ORF">YALI1_D09566g</name>
</gene>
<keyword evidence="5" id="KW-0964">Secreted</keyword>
<dbReference type="FunFam" id="3.80.20.20:FF:000016">
    <property type="entry name" value="Cell wall protein ECM33"/>
    <property type="match status" value="1"/>
</dbReference>
<name>A0A1D8NDM3_YARLL</name>
<dbReference type="InterPro" id="IPR036941">
    <property type="entry name" value="Rcpt_L-dom_sf"/>
</dbReference>
<feature type="compositionally biased region" description="Low complexity" evidence="9">
    <location>
        <begin position="365"/>
        <end position="400"/>
    </location>
</feature>
<evidence type="ECO:0000256" key="5">
    <source>
        <dbReference type="ARBA" id="ARBA00022525"/>
    </source>
</evidence>
<dbReference type="AlphaFoldDB" id="A0A1D8NDM3"/>
<feature type="region of interest" description="Disordered" evidence="9">
    <location>
        <begin position="365"/>
        <end position="410"/>
    </location>
</feature>
<evidence type="ECO:0000256" key="8">
    <source>
        <dbReference type="ARBA" id="ARBA00023180"/>
    </source>
</evidence>
<evidence type="ECO:0000256" key="1">
    <source>
        <dbReference type="ARBA" id="ARBA00004191"/>
    </source>
</evidence>
<dbReference type="PANTHER" id="PTHR31018">
    <property type="entry name" value="SPORULATION-SPECIFIC PROTEIN-RELATED"/>
    <property type="match status" value="1"/>
</dbReference>
<keyword evidence="4" id="KW-0134">Cell wall</keyword>
<accession>A0A1D8NDM3</accession>
<keyword evidence="6 10" id="KW-0732">Signal</keyword>
<keyword evidence="7" id="KW-0472">Membrane</keyword>
<evidence type="ECO:0000256" key="10">
    <source>
        <dbReference type="SAM" id="SignalP"/>
    </source>
</evidence>
<evidence type="ECO:0000256" key="7">
    <source>
        <dbReference type="ARBA" id="ARBA00023136"/>
    </source>
</evidence>
<dbReference type="eggNOG" id="ENOG502QUZC">
    <property type="taxonomic scope" value="Eukaryota"/>
</dbReference>
<dbReference type="EMBL" id="KZ858980">
    <property type="protein sequence ID" value="RDW26408.1"/>
    <property type="molecule type" value="Genomic_DNA"/>
</dbReference>
<dbReference type="Gene3D" id="3.80.20.20">
    <property type="entry name" value="Receptor L-domain"/>
    <property type="match status" value="1"/>
</dbReference>
<evidence type="ECO:0000256" key="2">
    <source>
        <dbReference type="ARBA" id="ARBA00004609"/>
    </source>
</evidence>
<evidence type="ECO:0000256" key="6">
    <source>
        <dbReference type="ARBA" id="ARBA00022729"/>
    </source>
</evidence>
<evidence type="ECO:0000313" key="13">
    <source>
        <dbReference type="Proteomes" id="UP000182444"/>
    </source>
</evidence>
<dbReference type="OMA" id="WANNITF"/>
<dbReference type="EMBL" id="CP017556">
    <property type="protein sequence ID" value="AOW03731.1"/>
    <property type="molecule type" value="Genomic_DNA"/>
</dbReference>
<evidence type="ECO:0000256" key="3">
    <source>
        <dbReference type="ARBA" id="ARBA00005798"/>
    </source>
</evidence>